<evidence type="ECO:0000256" key="6">
    <source>
        <dbReference type="SAM" id="MobiDB-lite"/>
    </source>
</evidence>
<name>A0A1J4KQ36_9EUKA</name>
<keyword evidence="2" id="KW-0808">Transferase</keyword>
<keyword evidence="3" id="KW-0547">Nucleotide-binding</keyword>
<dbReference type="SMART" id="SM00220">
    <property type="entry name" value="S_TKc"/>
    <property type="match status" value="1"/>
</dbReference>
<evidence type="ECO:0000256" key="4">
    <source>
        <dbReference type="ARBA" id="ARBA00022777"/>
    </source>
</evidence>
<keyword evidence="1" id="KW-0723">Serine/threonine-protein kinase</keyword>
<dbReference type="GeneID" id="94835208"/>
<dbReference type="AlphaFoldDB" id="A0A1J4KQ36"/>
<keyword evidence="4 8" id="KW-0418">Kinase</keyword>
<dbReference type="PANTHER" id="PTHR24346:SF82">
    <property type="entry name" value="KP78A-RELATED"/>
    <property type="match status" value="1"/>
</dbReference>
<dbReference type="PROSITE" id="PS00108">
    <property type="entry name" value="PROTEIN_KINASE_ST"/>
    <property type="match status" value="1"/>
</dbReference>
<keyword evidence="5" id="KW-0067">ATP-binding</keyword>
<evidence type="ECO:0000256" key="5">
    <source>
        <dbReference type="ARBA" id="ARBA00022840"/>
    </source>
</evidence>
<evidence type="ECO:0000313" key="8">
    <source>
        <dbReference type="EMBL" id="OHT11541.1"/>
    </source>
</evidence>
<sequence>MDAETSASTLLDSIPRSFGRYDLIKVIEHGSFSTIALVKERTSKVDYACKIVSRKMLKEQNIIHMFEREVRIMQTLHHPNIISLIDSIFAKDYIFLIMEYYHLGDLHEYICEHGPLPEPLIRKIFIQIVKAVNFLHQKKIVHRDLKPENILMHDEGRIVITDFGLCNTVIDNNLMKTFCGSPIYASPEVFMKHPYDGKLNDIWSLGLILFIMAAGRLPWPTDNIVLMKRQICFAEYDVPCDVSPFLRSLICSILKVNPKDRLTINEIIDHPWFTEENDDSSDFSNENDEKKENLDNHKNHNCHKKNNSNDENDEGIKRNNFICKKFDCCEKKLNIKKNERHKLVKSQKTSVVFQQSPILRPKNARIHVTKPTPIQVLIRMIPSNSKKQKYAFLKNHS</sequence>
<dbReference type="EMBL" id="MLAK01000585">
    <property type="protein sequence ID" value="OHT11541.1"/>
    <property type="molecule type" value="Genomic_DNA"/>
</dbReference>
<evidence type="ECO:0000256" key="1">
    <source>
        <dbReference type="ARBA" id="ARBA00022527"/>
    </source>
</evidence>
<dbReference type="Proteomes" id="UP000179807">
    <property type="component" value="Unassembled WGS sequence"/>
</dbReference>
<dbReference type="GO" id="GO:0005737">
    <property type="term" value="C:cytoplasm"/>
    <property type="evidence" value="ECO:0007669"/>
    <property type="project" value="TreeGrafter"/>
</dbReference>
<accession>A0A1J4KQ36</accession>
<reference evidence="8" key="1">
    <citation type="submission" date="2016-10" db="EMBL/GenBank/DDBJ databases">
        <authorList>
            <person name="Benchimol M."/>
            <person name="Almeida L.G."/>
            <person name="Vasconcelos A.T."/>
            <person name="Perreira-Neves A."/>
            <person name="Rosa I.A."/>
            <person name="Tasca T."/>
            <person name="Bogo M.R."/>
            <person name="de Souza W."/>
        </authorList>
    </citation>
    <scope>NUCLEOTIDE SEQUENCE [LARGE SCALE GENOMIC DNA]</scope>
    <source>
        <strain evidence="8">K</strain>
    </source>
</reference>
<proteinExistence type="predicted"/>
<feature type="region of interest" description="Disordered" evidence="6">
    <location>
        <begin position="277"/>
        <end position="314"/>
    </location>
</feature>
<dbReference type="VEuPathDB" id="TrichDB:TRFO_18994"/>
<evidence type="ECO:0000313" key="9">
    <source>
        <dbReference type="Proteomes" id="UP000179807"/>
    </source>
</evidence>
<dbReference type="FunFam" id="1.10.510.10:FF:000956">
    <property type="entry name" value="CAMK family protein kinase"/>
    <property type="match status" value="1"/>
</dbReference>
<evidence type="ECO:0000259" key="7">
    <source>
        <dbReference type="PROSITE" id="PS50011"/>
    </source>
</evidence>
<dbReference type="GO" id="GO:0035556">
    <property type="term" value="P:intracellular signal transduction"/>
    <property type="evidence" value="ECO:0007669"/>
    <property type="project" value="TreeGrafter"/>
</dbReference>
<dbReference type="GO" id="GO:0005524">
    <property type="term" value="F:ATP binding"/>
    <property type="evidence" value="ECO:0007669"/>
    <property type="project" value="UniProtKB-KW"/>
</dbReference>
<keyword evidence="9" id="KW-1185">Reference proteome</keyword>
<dbReference type="InterPro" id="IPR011009">
    <property type="entry name" value="Kinase-like_dom_sf"/>
</dbReference>
<dbReference type="SUPFAM" id="SSF56112">
    <property type="entry name" value="Protein kinase-like (PK-like)"/>
    <property type="match status" value="1"/>
</dbReference>
<feature type="compositionally biased region" description="Basic and acidic residues" evidence="6">
    <location>
        <begin position="287"/>
        <end position="298"/>
    </location>
</feature>
<protein>
    <submittedName>
        <fullName evidence="8">CAMK family protein kinase</fullName>
    </submittedName>
</protein>
<organism evidence="8 9">
    <name type="scientific">Tritrichomonas foetus</name>
    <dbReference type="NCBI Taxonomy" id="1144522"/>
    <lineage>
        <taxon>Eukaryota</taxon>
        <taxon>Metamonada</taxon>
        <taxon>Parabasalia</taxon>
        <taxon>Tritrichomonadida</taxon>
        <taxon>Tritrichomonadidae</taxon>
        <taxon>Tritrichomonas</taxon>
    </lineage>
</organism>
<dbReference type="RefSeq" id="XP_068364677.1">
    <property type="nucleotide sequence ID" value="XM_068500504.1"/>
</dbReference>
<dbReference type="OrthoDB" id="193931at2759"/>
<gene>
    <name evidence="8" type="ORF">TRFO_18994</name>
</gene>
<dbReference type="PANTHER" id="PTHR24346">
    <property type="entry name" value="MAP/MICROTUBULE AFFINITY-REGULATING KINASE"/>
    <property type="match status" value="1"/>
</dbReference>
<dbReference type="GO" id="GO:0004674">
    <property type="term" value="F:protein serine/threonine kinase activity"/>
    <property type="evidence" value="ECO:0007669"/>
    <property type="project" value="UniProtKB-KW"/>
</dbReference>
<dbReference type="InterPro" id="IPR000719">
    <property type="entry name" value="Prot_kinase_dom"/>
</dbReference>
<comment type="caution">
    <text evidence="8">The sequence shown here is derived from an EMBL/GenBank/DDBJ whole genome shotgun (WGS) entry which is preliminary data.</text>
</comment>
<dbReference type="InterPro" id="IPR008271">
    <property type="entry name" value="Ser/Thr_kinase_AS"/>
</dbReference>
<dbReference type="FunFam" id="3.30.200.20:FF:000042">
    <property type="entry name" value="Aurora kinase A"/>
    <property type="match status" value="1"/>
</dbReference>
<dbReference type="Gene3D" id="1.10.510.10">
    <property type="entry name" value="Transferase(Phosphotransferase) domain 1"/>
    <property type="match status" value="1"/>
</dbReference>
<evidence type="ECO:0000256" key="3">
    <source>
        <dbReference type="ARBA" id="ARBA00022741"/>
    </source>
</evidence>
<dbReference type="CDD" id="cd14003">
    <property type="entry name" value="STKc_AMPK-like"/>
    <property type="match status" value="1"/>
</dbReference>
<feature type="domain" description="Protein kinase" evidence="7">
    <location>
        <begin position="21"/>
        <end position="273"/>
    </location>
</feature>
<dbReference type="PROSITE" id="PS50011">
    <property type="entry name" value="PROTEIN_KINASE_DOM"/>
    <property type="match status" value="1"/>
</dbReference>
<evidence type="ECO:0000256" key="2">
    <source>
        <dbReference type="ARBA" id="ARBA00022679"/>
    </source>
</evidence>
<dbReference type="Pfam" id="PF00069">
    <property type="entry name" value="Pkinase"/>
    <property type="match status" value="1"/>
</dbReference>